<evidence type="ECO:0000256" key="1">
    <source>
        <dbReference type="SAM" id="MobiDB-lite"/>
    </source>
</evidence>
<comment type="caution">
    <text evidence="2">The sequence shown here is derived from an EMBL/GenBank/DDBJ whole genome shotgun (WGS) entry which is preliminary data.</text>
</comment>
<feature type="region of interest" description="Disordered" evidence="1">
    <location>
        <begin position="71"/>
        <end position="96"/>
    </location>
</feature>
<keyword evidence="3" id="KW-1185">Reference proteome</keyword>
<feature type="compositionally biased region" description="Basic and acidic residues" evidence="1">
    <location>
        <begin position="81"/>
        <end position="96"/>
    </location>
</feature>
<accession>A0A317K278</accession>
<dbReference type="AlphaFoldDB" id="A0A317K278"/>
<dbReference type="Proteomes" id="UP000245683">
    <property type="component" value="Unassembled WGS sequence"/>
</dbReference>
<proteinExistence type="predicted"/>
<sequence>MVHHVAGWLIQDRYELDAEADKVVDTPDEMGRERRVIPGICAEGYGWAVVAIDENLEGGGEENWVVLAPGEAEPTAEAQEAEAKRRADAAAKKAQA</sequence>
<protein>
    <submittedName>
        <fullName evidence="2">Uncharacterized protein</fullName>
    </submittedName>
</protein>
<reference evidence="3" key="1">
    <citation type="submission" date="2018-05" db="EMBL/GenBank/DDBJ databases">
        <title>Micromonospora globispora sp. nov. and Micromonospora rugosa sp. nov., isolated from marine sediment.</title>
        <authorList>
            <person name="Carro L."/>
            <person name="Aysel V."/>
            <person name="Cetin D."/>
            <person name="Igual J.M."/>
            <person name="Klenk H.-P."/>
            <person name="Trujillo M.E."/>
            <person name="Sahin N."/>
        </authorList>
    </citation>
    <scope>NUCLEOTIDE SEQUENCE [LARGE SCALE GENOMIC DNA]</scope>
    <source>
        <strain evidence="3">S2904</strain>
    </source>
</reference>
<evidence type="ECO:0000313" key="2">
    <source>
        <dbReference type="EMBL" id="PWU47035.1"/>
    </source>
</evidence>
<organism evidence="2 3">
    <name type="scientific">Micromonospora globispora</name>
    <dbReference type="NCBI Taxonomy" id="1450148"/>
    <lineage>
        <taxon>Bacteria</taxon>
        <taxon>Bacillati</taxon>
        <taxon>Actinomycetota</taxon>
        <taxon>Actinomycetes</taxon>
        <taxon>Micromonosporales</taxon>
        <taxon>Micromonosporaceae</taxon>
        <taxon>Micromonospora</taxon>
    </lineage>
</organism>
<evidence type="ECO:0000313" key="3">
    <source>
        <dbReference type="Proteomes" id="UP000245683"/>
    </source>
</evidence>
<dbReference type="EMBL" id="QGSV01000205">
    <property type="protein sequence ID" value="PWU47035.1"/>
    <property type="molecule type" value="Genomic_DNA"/>
</dbReference>
<name>A0A317K278_9ACTN</name>
<gene>
    <name evidence="2" type="ORF">DLJ46_15995</name>
</gene>